<comment type="caution">
    <text evidence="2">The sequence shown here is derived from an EMBL/GenBank/DDBJ whole genome shotgun (WGS) entry which is preliminary data.</text>
</comment>
<keyword evidence="3" id="KW-1185">Reference proteome</keyword>
<evidence type="ECO:0000313" key="2">
    <source>
        <dbReference type="EMBL" id="TNN43793.1"/>
    </source>
</evidence>
<accession>A0A4Z2FSQ3</accession>
<proteinExistence type="predicted"/>
<evidence type="ECO:0000256" key="1">
    <source>
        <dbReference type="SAM" id="MobiDB-lite"/>
    </source>
</evidence>
<protein>
    <submittedName>
        <fullName evidence="2">Uncharacterized protein</fullName>
    </submittedName>
</protein>
<name>A0A4Z2FSQ3_9TELE</name>
<evidence type="ECO:0000313" key="3">
    <source>
        <dbReference type="Proteomes" id="UP000314294"/>
    </source>
</evidence>
<organism evidence="2 3">
    <name type="scientific">Liparis tanakae</name>
    <name type="common">Tanaka's snailfish</name>
    <dbReference type="NCBI Taxonomy" id="230148"/>
    <lineage>
        <taxon>Eukaryota</taxon>
        <taxon>Metazoa</taxon>
        <taxon>Chordata</taxon>
        <taxon>Craniata</taxon>
        <taxon>Vertebrata</taxon>
        <taxon>Euteleostomi</taxon>
        <taxon>Actinopterygii</taxon>
        <taxon>Neopterygii</taxon>
        <taxon>Teleostei</taxon>
        <taxon>Neoteleostei</taxon>
        <taxon>Acanthomorphata</taxon>
        <taxon>Eupercaria</taxon>
        <taxon>Perciformes</taxon>
        <taxon>Cottioidei</taxon>
        <taxon>Cottales</taxon>
        <taxon>Liparidae</taxon>
        <taxon>Liparis</taxon>
    </lineage>
</organism>
<sequence>MFALVAANWIEIDRAMRAQGFTAREQSPPSQLQKNVLHSLSHTPSLALPWQSASGHEGAGASTDRALCSQRLPVQPPVQRHWKKGKPASSVHSPPFLQGWEEQPSLLRC</sequence>
<dbReference type="Proteomes" id="UP000314294">
    <property type="component" value="Unassembled WGS sequence"/>
</dbReference>
<dbReference type="EMBL" id="SRLO01000944">
    <property type="protein sequence ID" value="TNN43793.1"/>
    <property type="molecule type" value="Genomic_DNA"/>
</dbReference>
<reference evidence="2 3" key="1">
    <citation type="submission" date="2019-03" db="EMBL/GenBank/DDBJ databases">
        <title>First draft genome of Liparis tanakae, snailfish: a comprehensive survey of snailfish specific genes.</title>
        <authorList>
            <person name="Kim W."/>
            <person name="Song I."/>
            <person name="Jeong J.-H."/>
            <person name="Kim D."/>
            <person name="Kim S."/>
            <person name="Ryu S."/>
            <person name="Song J.Y."/>
            <person name="Lee S.K."/>
        </authorList>
    </citation>
    <scope>NUCLEOTIDE SEQUENCE [LARGE SCALE GENOMIC DNA]</scope>
    <source>
        <tissue evidence="2">Muscle</tissue>
    </source>
</reference>
<dbReference type="AlphaFoldDB" id="A0A4Z2FSQ3"/>
<feature type="region of interest" description="Disordered" evidence="1">
    <location>
        <begin position="77"/>
        <end position="109"/>
    </location>
</feature>
<gene>
    <name evidence="2" type="ORF">EYF80_046000</name>
</gene>